<keyword evidence="3 10" id="KW-0999">Mitochondrion inner membrane</keyword>
<evidence type="ECO:0000256" key="6">
    <source>
        <dbReference type="ARBA" id="ARBA00023054"/>
    </source>
</evidence>
<dbReference type="OrthoDB" id="5595506at2759"/>
<feature type="transmembrane region" description="Helical" evidence="10">
    <location>
        <begin position="431"/>
        <end position="449"/>
    </location>
</feature>
<reference evidence="13" key="1">
    <citation type="submission" date="2016-03" db="EMBL/GenBank/DDBJ databases">
        <authorList>
            <person name="Devillers H."/>
        </authorList>
    </citation>
    <scope>NUCLEOTIDE SEQUENCE [LARGE SCALE GENOMIC DNA]</scope>
</reference>
<comment type="function">
    <text evidence="9">Required for the maintenance of the structure of the mitochondrial inner membrane. Involved in mitochondrial morphology. Causes growth arrest when highly overexpressed.</text>
</comment>
<dbReference type="PANTHER" id="PTHR31961">
    <property type="entry name" value="SENSITIVE TO HIGH EXPRESSION PROTEIN 9, MITOCHONDRIAL"/>
    <property type="match status" value="1"/>
</dbReference>
<evidence type="ECO:0000256" key="8">
    <source>
        <dbReference type="ARBA" id="ARBA00023136"/>
    </source>
</evidence>
<evidence type="ECO:0000256" key="9">
    <source>
        <dbReference type="ARBA" id="ARBA00024807"/>
    </source>
</evidence>
<evidence type="ECO:0000256" key="1">
    <source>
        <dbReference type="ARBA" id="ARBA00007472"/>
    </source>
</evidence>
<dbReference type="Pfam" id="PF05546">
    <property type="entry name" value="She9_MDM33"/>
    <property type="match status" value="1"/>
</dbReference>
<sequence length="451" mass="52589">MLVHRCILRARVKPSRVWVGIRMLNTMDKDKKGPVNNGSSQSNFQYLEPYWARAKDQLTQTNTQIKHYASQLKYHVDKAKEAIRTANKKLAEQELEGQDKRLTFNTDLETKGKIEGLPSERERKRRQWSKKLDVYLDSLQETIFTATRALNDVTGYSSIQKLRKSIDMMEHNLEETKREVKSSKEKYNSAIERRAHSQRELNELLQRKNSWSSQDLERFTQLYKDDALNLRQEEELKQALKEIETKEEDLSNNLYRAILTRYHEEQIWSDKIRRTSTWGTFLLMGMNILLFLVFQLLLEPWKRRRLVGSFEDKVKHALDEHAATQNVKLDEMSTHISTSMEKTSTDHISQLLSEPEDSISTELPAVVDPAEKPSSNLAFVPVHFSSWKTFTQSVHRNVHAVTVWAANFYKKLRQIQLTDFTTSATFTIPELYVYSTILLGFGVIIDSILNT</sequence>
<evidence type="ECO:0000256" key="2">
    <source>
        <dbReference type="ARBA" id="ARBA00022692"/>
    </source>
</evidence>
<comment type="subunit">
    <text evidence="10">Homooligomer.</text>
</comment>
<evidence type="ECO:0000256" key="10">
    <source>
        <dbReference type="RuleBase" id="RU364128"/>
    </source>
</evidence>
<keyword evidence="8 10" id="KW-0472">Membrane</keyword>
<dbReference type="PANTHER" id="PTHR31961:SF3">
    <property type="entry name" value="SENSITIVE TO HIGH EXPRESSION PROTEIN 9, MITOCHONDRIAL"/>
    <property type="match status" value="1"/>
</dbReference>
<proteinExistence type="inferred from homology"/>
<dbReference type="InterPro" id="IPR008839">
    <property type="entry name" value="MDM33_fungi"/>
</dbReference>
<protein>
    <recommendedName>
        <fullName evidence="10">Sensitive to high expression protein 9, mitochondrial</fullName>
    </recommendedName>
</protein>
<evidence type="ECO:0000313" key="12">
    <source>
        <dbReference type="EMBL" id="SCW02865.1"/>
    </source>
</evidence>
<dbReference type="AlphaFoldDB" id="A0A1G4MG79"/>
<feature type="coiled-coil region" evidence="11">
    <location>
        <begin position="159"/>
        <end position="253"/>
    </location>
</feature>
<dbReference type="Proteomes" id="UP000190831">
    <property type="component" value="Chromosome F"/>
</dbReference>
<evidence type="ECO:0000256" key="11">
    <source>
        <dbReference type="SAM" id="Coils"/>
    </source>
</evidence>
<dbReference type="GO" id="GO:0007007">
    <property type="term" value="P:inner mitochondrial membrane organization"/>
    <property type="evidence" value="ECO:0007669"/>
    <property type="project" value="TreeGrafter"/>
</dbReference>
<organism evidence="12 13">
    <name type="scientific">Lachancea fermentati</name>
    <name type="common">Zygosaccharomyces fermentati</name>
    <dbReference type="NCBI Taxonomy" id="4955"/>
    <lineage>
        <taxon>Eukaryota</taxon>
        <taxon>Fungi</taxon>
        <taxon>Dikarya</taxon>
        <taxon>Ascomycota</taxon>
        <taxon>Saccharomycotina</taxon>
        <taxon>Saccharomycetes</taxon>
        <taxon>Saccharomycetales</taxon>
        <taxon>Saccharomycetaceae</taxon>
        <taxon>Lachancea</taxon>
    </lineage>
</organism>
<dbReference type="GO" id="GO:0005743">
    <property type="term" value="C:mitochondrial inner membrane"/>
    <property type="evidence" value="ECO:0007669"/>
    <property type="project" value="UniProtKB-SubCell"/>
</dbReference>
<evidence type="ECO:0000256" key="7">
    <source>
        <dbReference type="ARBA" id="ARBA00023128"/>
    </source>
</evidence>
<evidence type="ECO:0000313" key="13">
    <source>
        <dbReference type="Proteomes" id="UP000190831"/>
    </source>
</evidence>
<dbReference type="OMA" id="ENIELQW"/>
<accession>A0A1G4MG79</accession>
<comment type="similarity">
    <text evidence="1 10">Belongs to the SHE9 family.</text>
</comment>
<gene>
    <name evidence="12" type="ORF">LAFE_0F15984G</name>
</gene>
<comment type="subcellular location">
    <subcellularLocation>
        <location evidence="10">Mitochondrion inner membrane</location>
        <topology evidence="10">Multi-pass membrane protein</topology>
    </subcellularLocation>
</comment>
<evidence type="ECO:0000256" key="4">
    <source>
        <dbReference type="ARBA" id="ARBA00022946"/>
    </source>
</evidence>
<name>A0A1G4MG79_LACFM</name>
<dbReference type="EMBL" id="LT598490">
    <property type="protein sequence ID" value="SCW02865.1"/>
    <property type="molecule type" value="Genomic_DNA"/>
</dbReference>
<keyword evidence="5 10" id="KW-1133">Transmembrane helix</keyword>
<keyword evidence="13" id="KW-1185">Reference proteome</keyword>
<evidence type="ECO:0000256" key="5">
    <source>
        <dbReference type="ARBA" id="ARBA00022989"/>
    </source>
</evidence>
<keyword evidence="4 10" id="KW-0809">Transit peptide</keyword>
<keyword evidence="6 11" id="KW-0175">Coiled coil</keyword>
<evidence type="ECO:0000256" key="3">
    <source>
        <dbReference type="ARBA" id="ARBA00022792"/>
    </source>
</evidence>
<keyword evidence="7 10" id="KW-0496">Mitochondrion</keyword>
<keyword evidence="2 10" id="KW-0812">Transmembrane</keyword>
<feature type="transmembrane region" description="Helical" evidence="10">
    <location>
        <begin position="278"/>
        <end position="298"/>
    </location>
</feature>